<dbReference type="InterPro" id="IPR036259">
    <property type="entry name" value="MFS_trans_sf"/>
</dbReference>
<accession>A0A916U094</accession>
<dbReference type="InterPro" id="IPR052952">
    <property type="entry name" value="MFS-Transporter"/>
</dbReference>
<dbReference type="InterPro" id="IPR020846">
    <property type="entry name" value="MFS_dom"/>
</dbReference>
<dbReference type="PANTHER" id="PTHR23527:SF1">
    <property type="entry name" value="BLL3282 PROTEIN"/>
    <property type="match status" value="1"/>
</dbReference>
<dbReference type="GO" id="GO:0022857">
    <property type="term" value="F:transmembrane transporter activity"/>
    <property type="evidence" value="ECO:0007669"/>
    <property type="project" value="InterPro"/>
</dbReference>
<dbReference type="Pfam" id="PF07690">
    <property type="entry name" value="MFS_1"/>
    <property type="match status" value="1"/>
</dbReference>
<dbReference type="GO" id="GO:0005886">
    <property type="term" value="C:plasma membrane"/>
    <property type="evidence" value="ECO:0007669"/>
    <property type="project" value="UniProtKB-SubCell"/>
</dbReference>
<feature type="transmembrane region" description="Helical" evidence="5">
    <location>
        <begin position="320"/>
        <end position="338"/>
    </location>
</feature>
<sequence length="408" mass="41915">MSWSSETPGTKIHHMNYGGCVGSAAREHKPDRTPGLVPLLILTALAFAGHALLFPVAPLWVVQHGSDTAGAGAVNAVLMLSTVLTQLGVPYALRRFGWSTTLIIGMVFLGVPSVLHIFTSNLETVLVLAALRGVGFGVLTVAGAAAVAELSDPAHRGKALGAYGLAIAVPQFVLIPLAPWVALNVNFWIVFIAGACPLVALLVVFPLCRHVGRGEPHSVAVHGEKAPLIKRRLVAPMLILLGVTAAAGALLTFIPQMTDSGVAALVALLVLTAAAAWSRMWFGALADRYGTAPFKAPLIGVTVVGLLMVAAAVATSGTQQWALLLGGVALIGTSYGGLQNLTLLDSFVAAGPSRNSTASATWNIGFDAGTGVGALSVGMIAVQGGFSIAFVVIAVLSLLTLPLARQAR</sequence>
<dbReference type="EMBL" id="BMJH01000001">
    <property type="protein sequence ID" value="GGC53762.1"/>
    <property type="molecule type" value="Genomic_DNA"/>
</dbReference>
<dbReference type="InterPro" id="IPR011701">
    <property type="entry name" value="MFS"/>
</dbReference>
<proteinExistence type="predicted"/>
<organism evidence="7 8">
    <name type="scientific">Hoyosella rhizosphaerae</name>
    <dbReference type="NCBI Taxonomy" id="1755582"/>
    <lineage>
        <taxon>Bacteria</taxon>
        <taxon>Bacillati</taxon>
        <taxon>Actinomycetota</taxon>
        <taxon>Actinomycetes</taxon>
        <taxon>Mycobacteriales</taxon>
        <taxon>Hoyosellaceae</taxon>
        <taxon>Hoyosella</taxon>
    </lineage>
</organism>
<evidence type="ECO:0000259" key="6">
    <source>
        <dbReference type="PROSITE" id="PS50850"/>
    </source>
</evidence>
<name>A0A916U094_9ACTN</name>
<feature type="transmembrane region" description="Helical" evidence="5">
    <location>
        <begin position="260"/>
        <end position="282"/>
    </location>
</feature>
<evidence type="ECO:0000256" key="4">
    <source>
        <dbReference type="ARBA" id="ARBA00023136"/>
    </source>
</evidence>
<keyword evidence="4 5" id="KW-0472">Membrane</keyword>
<keyword evidence="2 5" id="KW-0812">Transmembrane</keyword>
<feature type="transmembrane region" description="Helical" evidence="5">
    <location>
        <begin position="125"/>
        <end position="148"/>
    </location>
</feature>
<keyword evidence="3 5" id="KW-1133">Transmembrane helix</keyword>
<feature type="transmembrane region" description="Helical" evidence="5">
    <location>
        <begin position="386"/>
        <end position="404"/>
    </location>
</feature>
<reference evidence="7" key="1">
    <citation type="journal article" date="2014" name="Int. J. Syst. Evol. Microbiol.">
        <title>Complete genome sequence of Corynebacterium casei LMG S-19264T (=DSM 44701T), isolated from a smear-ripened cheese.</title>
        <authorList>
            <consortium name="US DOE Joint Genome Institute (JGI-PGF)"/>
            <person name="Walter F."/>
            <person name="Albersmeier A."/>
            <person name="Kalinowski J."/>
            <person name="Ruckert C."/>
        </authorList>
    </citation>
    <scope>NUCLEOTIDE SEQUENCE</scope>
    <source>
        <strain evidence="7">CGMCC 1.15478</strain>
    </source>
</reference>
<evidence type="ECO:0000313" key="7">
    <source>
        <dbReference type="EMBL" id="GGC53762.1"/>
    </source>
</evidence>
<evidence type="ECO:0000256" key="2">
    <source>
        <dbReference type="ARBA" id="ARBA00022692"/>
    </source>
</evidence>
<feature type="domain" description="Major facilitator superfamily (MFS) profile" evidence="6">
    <location>
        <begin position="35"/>
        <end position="408"/>
    </location>
</feature>
<feature type="transmembrane region" description="Helical" evidence="5">
    <location>
        <begin position="187"/>
        <end position="208"/>
    </location>
</feature>
<feature type="transmembrane region" description="Helical" evidence="5">
    <location>
        <begin position="160"/>
        <end position="181"/>
    </location>
</feature>
<comment type="caution">
    <text evidence="7">The sequence shown here is derived from an EMBL/GenBank/DDBJ whole genome shotgun (WGS) entry which is preliminary data.</text>
</comment>
<keyword evidence="8" id="KW-1185">Reference proteome</keyword>
<feature type="transmembrane region" description="Helical" evidence="5">
    <location>
        <begin position="73"/>
        <end position="93"/>
    </location>
</feature>
<protein>
    <submittedName>
        <fullName evidence="7">MFS transporter</fullName>
    </submittedName>
</protein>
<comment type="subcellular location">
    <subcellularLocation>
        <location evidence="1">Cell membrane</location>
        <topology evidence="1">Multi-pass membrane protein</topology>
    </subcellularLocation>
</comment>
<evidence type="ECO:0000256" key="3">
    <source>
        <dbReference type="ARBA" id="ARBA00022989"/>
    </source>
</evidence>
<feature type="transmembrane region" description="Helical" evidence="5">
    <location>
        <begin position="36"/>
        <end position="61"/>
    </location>
</feature>
<dbReference type="Proteomes" id="UP000641514">
    <property type="component" value="Unassembled WGS sequence"/>
</dbReference>
<dbReference type="AlphaFoldDB" id="A0A916U094"/>
<gene>
    <name evidence="7" type="ORF">GCM10011410_02690</name>
</gene>
<reference evidence="7" key="2">
    <citation type="submission" date="2020-09" db="EMBL/GenBank/DDBJ databases">
        <authorList>
            <person name="Sun Q."/>
            <person name="Zhou Y."/>
        </authorList>
    </citation>
    <scope>NUCLEOTIDE SEQUENCE</scope>
    <source>
        <strain evidence="7">CGMCC 1.15478</strain>
    </source>
</reference>
<dbReference type="PROSITE" id="PS50850">
    <property type="entry name" value="MFS"/>
    <property type="match status" value="1"/>
</dbReference>
<feature type="transmembrane region" description="Helical" evidence="5">
    <location>
        <begin position="294"/>
        <end position="314"/>
    </location>
</feature>
<evidence type="ECO:0000256" key="5">
    <source>
        <dbReference type="SAM" id="Phobius"/>
    </source>
</evidence>
<dbReference type="SUPFAM" id="SSF103473">
    <property type="entry name" value="MFS general substrate transporter"/>
    <property type="match status" value="1"/>
</dbReference>
<dbReference type="Gene3D" id="1.20.1250.20">
    <property type="entry name" value="MFS general substrate transporter like domains"/>
    <property type="match status" value="1"/>
</dbReference>
<dbReference type="PANTHER" id="PTHR23527">
    <property type="entry name" value="BLL3282 PROTEIN"/>
    <property type="match status" value="1"/>
</dbReference>
<evidence type="ECO:0000313" key="8">
    <source>
        <dbReference type="Proteomes" id="UP000641514"/>
    </source>
</evidence>
<feature type="transmembrane region" description="Helical" evidence="5">
    <location>
        <begin position="100"/>
        <end position="119"/>
    </location>
</feature>
<feature type="transmembrane region" description="Helical" evidence="5">
    <location>
        <begin position="233"/>
        <end position="254"/>
    </location>
</feature>
<evidence type="ECO:0000256" key="1">
    <source>
        <dbReference type="ARBA" id="ARBA00004651"/>
    </source>
</evidence>